<evidence type="ECO:0000256" key="2">
    <source>
        <dbReference type="SAM" id="MobiDB-lite"/>
    </source>
</evidence>
<dbReference type="InterPro" id="IPR036045">
    <property type="entry name" value="Sec1-like_sf"/>
</dbReference>
<dbReference type="Gene3D" id="3.40.50.2060">
    <property type="match status" value="1"/>
</dbReference>
<dbReference type="Gene3D" id="3.90.830.10">
    <property type="entry name" value="Syntaxin Binding Protein 1, Chain A, domain 2"/>
    <property type="match status" value="1"/>
</dbReference>
<protein>
    <submittedName>
        <fullName evidence="3">Sec1-like protein</fullName>
    </submittedName>
</protein>
<dbReference type="PIRSF" id="PIRSF005715">
    <property type="entry name" value="VPS45_Sec1"/>
    <property type="match status" value="1"/>
</dbReference>
<dbReference type="Gene3D" id="3.40.50.1910">
    <property type="match status" value="1"/>
</dbReference>
<dbReference type="OrthoDB" id="2228at2759"/>
<evidence type="ECO:0000256" key="1">
    <source>
        <dbReference type="ARBA" id="ARBA00009884"/>
    </source>
</evidence>
<reference evidence="4" key="1">
    <citation type="journal article" date="2018" name="Nat. Microbiol.">
        <title>Leveraging single-cell genomics to expand the fungal tree of life.</title>
        <authorList>
            <person name="Ahrendt S.R."/>
            <person name="Quandt C.A."/>
            <person name="Ciobanu D."/>
            <person name="Clum A."/>
            <person name="Salamov A."/>
            <person name="Andreopoulos B."/>
            <person name="Cheng J.F."/>
            <person name="Woyke T."/>
            <person name="Pelin A."/>
            <person name="Henrissat B."/>
            <person name="Reynolds N.K."/>
            <person name="Benny G.L."/>
            <person name="Smith M.E."/>
            <person name="James T.Y."/>
            <person name="Grigoriev I.V."/>
        </authorList>
    </citation>
    <scope>NUCLEOTIDE SEQUENCE [LARGE SCALE GENOMIC DNA]</scope>
    <source>
        <strain evidence="4">Benny S71-1</strain>
    </source>
</reference>
<dbReference type="EMBL" id="KZ989193">
    <property type="protein sequence ID" value="RKP27520.1"/>
    <property type="molecule type" value="Genomic_DNA"/>
</dbReference>
<gene>
    <name evidence="3" type="ORF">SYNPS1DRAFT_12552</name>
</gene>
<organism evidence="3 4">
    <name type="scientific">Syncephalis pseudoplumigaleata</name>
    <dbReference type="NCBI Taxonomy" id="1712513"/>
    <lineage>
        <taxon>Eukaryota</taxon>
        <taxon>Fungi</taxon>
        <taxon>Fungi incertae sedis</taxon>
        <taxon>Zoopagomycota</taxon>
        <taxon>Zoopagomycotina</taxon>
        <taxon>Zoopagomycetes</taxon>
        <taxon>Zoopagales</taxon>
        <taxon>Piptocephalidaceae</taxon>
        <taxon>Syncephalis</taxon>
    </lineage>
</organism>
<comment type="similarity">
    <text evidence="1">Belongs to the STXBP/unc-18/SEC1 family.</text>
</comment>
<evidence type="ECO:0000313" key="4">
    <source>
        <dbReference type="Proteomes" id="UP000278143"/>
    </source>
</evidence>
<dbReference type="Gene3D" id="1.25.40.60">
    <property type="match status" value="1"/>
</dbReference>
<dbReference type="InterPro" id="IPR043127">
    <property type="entry name" value="Sec-1-like_dom3a"/>
</dbReference>
<dbReference type="SUPFAM" id="SSF56815">
    <property type="entry name" value="Sec1/munc18-like (SM) proteins"/>
    <property type="match status" value="1"/>
</dbReference>
<dbReference type="AlphaFoldDB" id="A0A4P9Z751"/>
<sequence length="667" mass="75123">YLETVRSVQPPARYKIVIVDSTSVKLLSAACKMYDILEENVTLVESIEKKRQPFTNLEALYILTPCVESVFLMIQDLTNGGPGGKPGSMYAAAHVFFTHTLDDMLFKKITTSKASPLIKSLKELYVDFYALESKVFSLGLLNTFYSFYGPKRENMDKDLALLADRLFSVCSTLGESPIIRYYRPGGDPNSFNRTTLPGQLANTLQDKLDEFCKLSNGEFPPKREGNPPRAVLYILDRSMDLAAPLVHEFTYQAMINDLLKIEDGNKYVHEFVSGSGEVAAKEVILDETDNVWLEYRHAHIAECSGKLTADFKKLTSENKAAAAGSKGEASLSDMKRILSDLPQFQELKEKYSAHISMAQDCMSLFNKQNLPAIGEVEQDMACKETSDGEYPKNLVERLLPLLDDSAITEDNKLRLIMLYVIYKDGLKWADRYRLQQHANLAERDVIALENLELLHARVTKAHSGFKKMRMPRLNRKKAEEVPYELSRFIPEIQKLLDKQINGQVDDRVFPFTREVRPSELTEQTKKTVQSLRSTKPSWQKSVQERSEAKPVTGGRVILFVVGGITYSEIRSVYELGRKFGRDILIGSTHVLTPQLLLKDLRRLREGPPKELPPPPPPQPMQPAADVTGQMGALNIQDNPHVQAHVGKHKPSNSGSSKHVFGLFGKKK</sequence>
<keyword evidence="4" id="KW-1185">Reference proteome</keyword>
<name>A0A4P9Z751_9FUNG</name>
<feature type="non-terminal residue" evidence="3">
    <location>
        <position position="1"/>
    </location>
</feature>
<dbReference type="InterPro" id="IPR043154">
    <property type="entry name" value="Sec-1-like_dom1"/>
</dbReference>
<dbReference type="GO" id="GO:0016192">
    <property type="term" value="P:vesicle-mediated transport"/>
    <property type="evidence" value="ECO:0007669"/>
    <property type="project" value="InterPro"/>
</dbReference>
<feature type="compositionally biased region" description="Pro residues" evidence="2">
    <location>
        <begin position="609"/>
        <end position="620"/>
    </location>
</feature>
<dbReference type="PANTHER" id="PTHR11679">
    <property type="entry name" value="VESICLE PROTEIN SORTING-ASSOCIATED"/>
    <property type="match status" value="1"/>
</dbReference>
<feature type="region of interest" description="Disordered" evidence="2">
    <location>
        <begin position="604"/>
        <end position="626"/>
    </location>
</feature>
<dbReference type="InterPro" id="IPR027482">
    <property type="entry name" value="Sec1-like_dom2"/>
</dbReference>
<evidence type="ECO:0000313" key="3">
    <source>
        <dbReference type="EMBL" id="RKP27520.1"/>
    </source>
</evidence>
<dbReference type="Pfam" id="PF00995">
    <property type="entry name" value="Sec1"/>
    <property type="match status" value="1"/>
</dbReference>
<accession>A0A4P9Z751</accession>
<feature type="region of interest" description="Disordered" evidence="2">
    <location>
        <begin position="643"/>
        <end position="667"/>
    </location>
</feature>
<dbReference type="InterPro" id="IPR001619">
    <property type="entry name" value="Sec1-like"/>
</dbReference>
<dbReference type="Proteomes" id="UP000278143">
    <property type="component" value="Unassembled WGS sequence"/>
</dbReference>
<proteinExistence type="inferred from homology"/>